<feature type="region of interest" description="Disordered" evidence="1">
    <location>
        <begin position="227"/>
        <end position="344"/>
    </location>
</feature>
<keyword evidence="2" id="KW-0472">Membrane</keyword>
<keyword evidence="2" id="KW-0812">Transmembrane</keyword>
<feature type="region of interest" description="Disordered" evidence="1">
    <location>
        <begin position="1"/>
        <end position="23"/>
    </location>
</feature>
<evidence type="ECO:0000256" key="2">
    <source>
        <dbReference type="SAM" id="Phobius"/>
    </source>
</evidence>
<dbReference type="Proteomes" id="UP000030671">
    <property type="component" value="Unassembled WGS sequence"/>
</dbReference>
<organism evidence="3 4">
    <name type="scientific">Heterobasidion irregulare (strain TC 32-1)</name>
    <dbReference type="NCBI Taxonomy" id="747525"/>
    <lineage>
        <taxon>Eukaryota</taxon>
        <taxon>Fungi</taxon>
        <taxon>Dikarya</taxon>
        <taxon>Basidiomycota</taxon>
        <taxon>Agaricomycotina</taxon>
        <taxon>Agaricomycetes</taxon>
        <taxon>Russulales</taxon>
        <taxon>Bondarzewiaceae</taxon>
        <taxon>Heterobasidion</taxon>
        <taxon>Heterobasidion annosum species complex</taxon>
    </lineage>
</organism>
<feature type="transmembrane region" description="Helical" evidence="2">
    <location>
        <begin position="28"/>
        <end position="52"/>
    </location>
</feature>
<name>W4JMB7_HETIT</name>
<proteinExistence type="predicted"/>
<reference evidence="3 4" key="1">
    <citation type="journal article" date="2012" name="New Phytol.">
        <title>Insight into trade-off between wood decay and parasitism from the genome of a fungal forest pathogen.</title>
        <authorList>
            <person name="Olson A."/>
            <person name="Aerts A."/>
            <person name="Asiegbu F."/>
            <person name="Belbahri L."/>
            <person name="Bouzid O."/>
            <person name="Broberg A."/>
            <person name="Canback B."/>
            <person name="Coutinho P.M."/>
            <person name="Cullen D."/>
            <person name="Dalman K."/>
            <person name="Deflorio G."/>
            <person name="van Diepen L.T."/>
            <person name="Dunand C."/>
            <person name="Duplessis S."/>
            <person name="Durling M."/>
            <person name="Gonthier P."/>
            <person name="Grimwood J."/>
            <person name="Fossdal C.G."/>
            <person name="Hansson D."/>
            <person name="Henrissat B."/>
            <person name="Hietala A."/>
            <person name="Himmelstrand K."/>
            <person name="Hoffmeister D."/>
            <person name="Hogberg N."/>
            <person name="James T.Y."/>
            <person name="Karlsson M."/>
            <person name="Kohler A."/>
            <person name="Kues U."/>
            <person name="Lee Y.H."/>
            <person name="Lin Y.C."/>
            <person name="Lind M."/>
            <person name="Lindquist E."/>
            <person name="Lombard V."/>
            <person name="Lucas S."/>
            <person name="Lunden K."/>
            <person name="Morin E."/>
            <person name="Murat C."/>
            <person name="Park J."/>
            <person name="Raffaello T."/>
            <person name="Rouze P."/>
            <person name="Salamov A."/>
            <person name="Schmutz J."/>
            <person name="Solheim H."/>
            <person name="Stahlberg J."/>
            <person name="Velez H."/>
            <person name="de Vries R.P."/>
            <person name="Wiebenga A."/>
            <person name="Woodward S."/>
            <person name="Yakovlev I."/>
            <person name="Garbelotto M."/>
            <person name="Martin F."/>
            <person name="Grigoriev I.V."/>
            <person name="Stenlid J."/>
        </authorList>
    </citation>
    <scope>NUCLEOTIDE SEQUENCE [LARGE SCALE GENOMIC DNA]</scope>
    <source>
        <strain evidence="3 4">TC 32-1</strain>
    </source>
</reference>
<gene>
    <name evidence="3" type="ORF">HETIRDRAFT_423366</name>
</gene>
<protein>
    <submittedName>
        <fullName evidence="3">Uncharacterized protein</fullName>
    </submittedName>
</protein>
<accession>W4JMB7</accession>
<feature type="compositionally biased region" description="Low complexity" evidence="1">
    <location>
        <begin position="14"/>
        <end position="23"/>
    </location>
</feature>
<feature type="region of interest" description="Disordered" evidence="1">
    <location>
        <begin position="140"/>
        <end position="201"/>
    </location>
</feature>
<dbReference type="HOGENOM" id="CLU_717762_0_0_1"/>
<keyword evidence="2" id="KW-1133">Transmembrane helix</keyword>
<dbReference type="AlphaFoldDB" id="W4JMB7"/>
<dbReference type="InParanoid" id="W4JMB7"/>
<feature type="compositionally biased region" description="Pro residues" evidence="1">
    <location>
        <begin position="182"/>
        <end position="192"/>
    </location>
</feature>
<keyword evidence="4" id="KW-1185">Reference proteome</keyword>
<dbReference type="GeneID" id="20673900"/>
<dbReference type="KEGG" id="hir:HETIRDRAFT_423366"/>
<dbReference type="OrthoDB" id="3227393at2759"/>
<sequence>MSPQLDPSAPSPAAPSNTASSQSNGTRIITIVSGCVGGFIIILAAVLVIVPLSRRYQEQRQQKRADSEHGSLRGHQRIMSGPDSSVPLLIPEEQESEKAQARKMPYDPSVNSGEASGSLPVGHIVDHSTQLLQDYDPWGGNAATSIPRPLRPPPTLHRAKTRVPHTPMATLPEDGPSDAAPVPVPSPVPTSPTSPSTNSDAHPTWLHIPKPPSHSGIPLIGAFRSSMSSTTSTNTTLPSLQHYPSLSSRSRSPTTFYSLSSSSLSSSAARGHGVVTEHGELYPPPARLRASGGPHQMLEVQPASHLPPSRQASLLSAVHAQASHPERDDQGPQGGFTTSTSASSLSVYTDARSSLVDENGRPNGEIPRWNPMSMISSYWTLGQPS</sequence>
<feature type="compositionally biased region" description="Low complexity" evidence="1">
    <location>
        <begin position="244"/>
        <end position="267"/>
    </location>
</feature>
<evidence type="ECO:0000256" key="1">
    <source>
        <dbReference type="SAM" id="MobiDB-lite"/>
    </source>
</evidence>
<feature type="compositionally biased region" description="Polar residues" evidence="1">
    <location>
        <begin position="335"/>
        <end position="344"/>
    </location>
</feature>
<feature type="compositionally biased region" description="Low complexity" evidence="1">
    <location>
        <begin position="227"/>
        <end position="236"/>
    </location>
</feature>
<feature type="compositionally biased region" description="Basic and acidic residues" evidence="1">
    <location>
        <begin position="60"/>
        <end position="71"/>
    </location>
</feature>
<evidence type="ECO:0000313" key="4">
    <source>
        <dbReference type="Proteomes" id="UP000030671"/>
    </source>
</evidence>
<feature type="region of interest" description="Disordered" evidence="1">
    <location>
        <begin position="60"/>
        <end position="116"/>
    </location>
</feature>
<evidence type="ECO:0000313" key="3">
    <source>
        <dbReference type="EMBL" id="ETW74697.1"/>
    </source>
</evidence>
<dbReference type="EMBL" id="KI925467">
    <property type="protein sequence ID" value="ETW74697.1"/>
    <property type="molecule type" value="Genomic_DNA"/>
</dbReference>
<dbReference type="RefSeq" id="XP_009553188.1">
    <property type="nucleotide sequence ID" value="XM_009554893.1"/>
</dbReference>